<dbReference type="Gene3D" id="3.40.50.150">
    <property type="entry name" value="Vaccinia Virus protein VP39"/>
    <property type="match status" value="1"/>
</dbReference>
<evidence type="ECO:0000313" key="2">
    <source>
        <dbReference type="EMBL" id="WWD05397.1"/>
    </source>
</evidence>
<dbReference type="RefSeq" id="XP_066083364.1">
    <property type="nucleotide sequence ID" value="XM_066227267.1"/>
</dbReference>
<evidence type="ECO:0000259" key="1">
    <source>
        <dbReference type="Pfam" id="PF13847"/>
    </source>
</evidence>
<accession>A0AAX4KG49</accession>
<dbReference type="Proteomes" id="UP001358614">
    <property type="component" value="Chromosome 1"/>
</dbReference>
<dbReference type="Pfam" id="PF13847">
    <property type="entry name" value="Methyltransf_31"/>
    <property type="match status" value="1"/>
</dbReference>
<keyword evidence="3" id="KW-1185">Reference proteome</keyword>
<dbReference type="KEGG" id="ker:91102277"/>
<protein>
    <recommendedName>
        <fullName evidence="1">Methyltransferase domain-containing protein</fullName>
    </recommendedName>
</protein>
<gene>
    <name evidence="2" type="ORF">V865_003474</name>
</gene>
<proteinExistence type="predicted"/>
<dbReference type="PANTHER" id="PTHR43861:SF1">
    <property type="entry name" value="TRANS-ACONITATE 2-METHYLTRANSFERASE"/>
    <property type="match status" value="1"/>
</dbReference>
<name>A0AAX4KG49_9TREE</name>
<dbReference type="InterPro" id="IPR029063">
    <property type="entry name" value="SAM-dependent_MTases_sf"/>
</dbReference>
<dbReference type="CDD" id="cd02440">
    <property type="entry name" value="AdoMet_MTases"/>
    <property type="match status" value="1"/>
</dbReference>
<dbReference type="AlphaFoldDB" id="A0AAX4KG49"/>
<dbReference type="PANTHER" id="PTHR43861">
    <property type="entry name" value="TRANS-ACONITATE 2-METHYLTRANSFERASE-RELATED"/>
    <property type="match status" value="1"/>
</dbReference>
<dbReference type="SUPFAM" id="SSF53335">
    <property type="entry name" value="S-adenosyl-L-methionine-dependent methyltransferases"/>
    <property type="match status" value="1"/>
</dbReference>
<organism evidence="2 3">
    <name type="scientific">Kwoniella europaea PYCC6329</name>
    <dbReference type="NCBI Taxonomy" id="1423913"/>
    <lineage>
        <taxon>Eukaryota</taxon>
        <taxon>Fungi</taxon>
        <taxon>Dikarya</taxon>
        <taxon>Basidiomycota</taxon>
        <taxon>Agaricomycotina</taxon>
        <taxon>Tremellomycetes</taxon>
        <taxon>Tremellales</taxon>
        <taxon>Cryptococcaceae</taxon>
        <taxon>Kwoniella</taxon>
    </lineage>
</organism>
<dbReference type="InterPro" id="IPR025714">
    <property type="entry name" value="Methyltranfer_dom"/>
</dbReference>
<evidence type="ECO:0000313" key="3">
    <source>
        <dbReference type="Proteomes" id="UP001358614"/>
    </source>
</evidence>
<dbReference type="GeneID" id="91102277"/>
<reference evidence="2 3" key="1">
    <citation type="submission" date="2024-01" db="EMBL/GenBank/DDBJ databases">
        <title>Comparative genomics of Cryptococcus and Kwoniella reveals pathogenesis evolution and contrasting modes of karyotype evolution via chromosome fusion or intercentromeric recombination.</title>
        <authorList>
            <person name="Coelho M.A."/>
            <person name="David-Palma M."/>
            <person name="Shea T."/>
            <person name="Bowers K."/>
            <person name="McGinley-Smith S."/>
            <person name="Mohammad A.W."/>
            <person name="Gnirke A."/>
            <person name="Yurkov A.M."/>
            <person name="Nowrousian M."/>
            <person name="Sun S."/>
            <person name="Cuomo C.A."/>
            <person name="Heitman J."/>
        </authorList>
    </citation>
    <scope>NUCLEOTIDE SEQUENCE [LARGE SCALE GENOMIC DNA]</scope>
    <source>
        <strain evidence="2 3">PYCC6329</strain>
    </source>
</reference>
<dbReference type="EMBL" id="CP144089">
    <property type="protein sequence ID" value="WWD05397.1"/>
    <property type="molecule type" value="Genomic_DNA"/>
</dbReference>
<sequence length="289" mass="31749">MSYKSNLTNHNPDKYQTNASFVYSAKDSSPVLELLDAQSGEKIIDLGCGTGQLTIQIKSMVGEGGEVVGVDSNEGMLQSARSSSPQSITYLQADIQNLQSFQTSYPDCKGKFDKVFTSATLHWCKSSPGGVCDLVNWLLKDGGKFVFEFGGFGNVVGIRSALHQSLKSINVDPIPLDPWYFPTVGQYEKVLRSSSLTPQSVNLVPRPTPLPTDLRGWLETFARNSFLSSLSDEQANQVLDDVVERSRVDNYWSDNNPGIGVQQSSNDAEGGEGWEVMYVRLRGWATKSQ</sequence>
<feature type="domain" description="Methyltransferase" evidence="1">
    <location>
        <begin position="38"/>
        <end position="147"/>
    </location>
</feature>